<dbReference type="Pfam" id="PF01548">
    <property type="entry name" value="DEDD_Tnp_IS110"/>
    <property type="match status" value="1"/>
</dbReference>
<evidence type="ECO:0000259" key="1">
    <source>
        <dbReference type="Pfam" id="PF01548"/>
    </source>
</evidence>
<dbReference type="RefSeq" id="WP_142871449.1">
    <property type="nucleotide sequence ID" value="NZ_CP045503.2"/>
</dbReference>
<evidence type="ECO:0000313" key="5">
    <source>
        <dbReference type="Proteomes" id="UP000316416"/>
    </source>
</evidence>
<protein>
    <submittedName>
        <fullName evidence="3">IS110 family transposase</fullName>
    </submittedName>
</protein>
<evidence type="ECO:0000259" key="2">
    <source>
        <dbReference type="Pfam" id="PF02371"/>
    </source>
</evidence>
<feature type="domain" description="Transposase IS110-like N-terminal" evidence="1">
    <location>
        <begin position="6"/>
        <end position="145"/>
    </location>
</feature>
<name>A0ABX6VAI7_9GAMM</name>
<reference evidence="3" key="2">
    <citation type="submission" date="2021-07" db="EMBL/GenBank/DDBJ databases">
        <title>Shewanella sp. YLB-07 whole genome sequence.</title>
        <authorList>
            <person name="Yu L."/>
        </authorList>
    </citation>
    <scope>NUCLEOTIDE SEQUENCE</scope>
    <source>
        <strain evidence="3">YLB-08</strain>
    </source>
</reference>
<dbReference type="PANTHER" id="PTHR33055:SF3">
    <property type="entry name" value="PUTATIVE TRANSPOSASE FOR IS117-RELATED"/>
    <property type="match status" value="1"/>
</dbReference>
<dbReference type="Pfam" id="PF02371">
    <property type="entry name" value="Transposase_20"/>
    <property type="match status" value="1"/>
</dbReference>
<dbReference type="InterPro" id="IPR002525">
    <property type="entry name" value="Transp_IS110-like_N"/>
</dbReference>
<evidence type="ECO:0000313" key="3">
    <source>
        <dbReference type="EMBL" id="QPG59460.2"/>
    </source>
</evidence>
<dbReference type="Proteomes" id="UP000316416">
    <property type="component" value="Chromosome"/>
</dbReference>
<sequence>MKNTIVGVDLAKDVIQVCITKRNKVLSNKEMIPSEFSAWLATSNSATIVFEACSTANHWQQLAHSYGHDARQISAKLVANIRQNQKTDKNDALAVAQACSLPEVKFVSGKTFKQQELQSIVRIKELSVKHKVAVENQIRALLLEFGIRTPTKGSIVNVVELTLEDADNGFCDELRDSLAIAFNGYLDLVGAIKKYESALERVANSNADCRKLMALEGVGPMNAVNLYMLLSCGEMGTFRTGKDASACVGLTPIQHSTGGKAKLGSIGKHIRNHSMRSVLVSGAMAVCSQVKRRVPRTTKETWLKGLIERRGMRCAAVALANKTVRTAFSLLANDTEYKAIPVAS</sequence>
<dbReference type="EMBL" id="CP045503">
    <property type="protein sequence ID" value="QPG59460.2"/>
    <property type="molecule type" value="Genomic_DNA"/>
</dbReference>
<accession>A0ABX6VAI7</accession>
<reference evidence="5" key="1">
    <citation type="submission" date="2019-10" db="EMBL/GenBank/DDBJ databases">
        <title>Shewanella sp. YLB-07 whole genome sequence.</title>
        <authorList>
            <person name="Yu L."/>
        </authorList>
    </citation>
    <scope>NUCLEOTIDE SEQUENCE [LARGE SCALE GENOMIC DNA]</scope>
    <source>
        <strain evidence="4 5">YLB-08</strain>
    </source>
</reference>
<dbReference type="PANTHER" id="PTHR33055">
    <property type="entry name" value="TRANSPOSASE FOR INSERTION SEQUENCE ELEMENT IS1111A"/>
    <property type="match status" value="1"/>
</dbReference>
<dbReference type="InterPro" id="IPR047650">
    <property type="entry name" value="Transpos_IS110"/>
</dbReference>
<proteinExistence type="predicted"/>
<gene>
    <name evidence="3" type="ORF">FM038_020265</name>
    <name evidence="4" type="ORF">FM038_025215</name>
</gene>
<dbReference type="InterPro" id="IPR003346">
    <property type="entry name" value="Transposase_20"/>
</dbReference>
<organism evidence="3 5">
    <name type="scientific">Shewanella eurypsychrophilus</name>
    <dbReference type="NCBI Taxonomy" id="2593656"/>
    <lineage>
        <taxon>Bacteria</taxon>
        <taxon>Pseudomonadati</taxon>
        <taxon>Pseudomonadota</taxon>
        <taxon>Gammaproteobacteria</taxon>
        <taxon>Alteromonadales</taxon>
        <taxon>Shewanellaceae</taxon>
        <taxon>Shewanella</taxon>
    </lineage>
</organism>
<dbReference type="NCBIfam" id="NF033542">
    <property type="entry name" value="transpos_IS110"/>
    <property type="match status" value="1"/>
</dbReference>
<feature type="domain" description="Transposase IS116/IS110/IS902 C-terminal" evidence="2">
    <location>
        <begin position="209"/>
        <end position="292"/>
    </location>
</feature>
<dbReference type="EMBL" id="CP045503">
    <property type="protein sequence ID" value="QPG60269.1"/>
    <property type="molecule type" value="Genomic_DNA"/>
</dbReference>
<keyword evidence="5" id="KW-1185">Reference proteome</keyword>
<evidence type="ECO:0000313" key="4">
    <source>
        <dbReference type="EMBL" id="QPG60269.1"/>
    </source>
</evidence>